<dbReference type="InterPro" id="IPR053157">
    <property type="entry name" value="Sterol_Uptake_Regulator"/>
</dbReference>
<dbReference type="EMBL" id="FMJY01000012">
    <property type="protein sequence ID" value="SCO92622.1"/>
    <property type="molecule type" value="Genomic_DNA"/>
</dbReference>
<reference evidence="2" key="1">
    <citation type="submission" date="2016-09" db="EMBL/GenBank/DDBJ databases">
        <authorList>
            <person name="Guldener U."/>
        </authorList>
    </citation>
    <scope>NUCLEOTIDE SEQUENCE [LARGE SCALE GENOMIC DNA]</scope>
    <source>
        <strain evidence="2">V64-1</strain>
    </source>
</reference>
<gene>
    <name evidence="1" type="ORF">FRV6_16750</name>
</gene>
<organism evidence="1 2">
    <name type="scientific">Fusarium oxysporum</name>
    <name type="common">Fusarium vascular wilt</name>
    <dbReference type="NCBI Taxonomy" id="5507"/>
    <lineage>
        <taxon>Eukaryota</taxon>
        <taxon>Fungi</taxon>
        <taxon>Dikarya</taxon>
        <taxon>Ascomycota</taxon>
        <taxon>Pezizomycotina</taxon>
        <taxon>Sordariomycetes</taxon>
        <taxon>Hypocreomycetidae</taxon>
        <taxon>Hypocreales</taxon>
        <taxon>Nectriaceae</taxon>
        <taxon>Fusarium</taxon>
        <taxon>Fusarium oxysporum species complex</taxon>
    </lineage>
</organism>
<sequence>MFFFSIFLGYQALFETLSTRGDFSTLLASFISCLGLQRDIGAIATKGWLAIERQLMPRIDITCRSIVGVHPRGLTDQAGYAEKGHKCDALIQLLNTTDSNLSDSSADACRQAVDYLHIIFDTCCDTPSLRVRTVLSWMVLLTDDFVELLSCHQPEALVILAYYDVILHDMKDFWMVGDGGQYLVRSVTEHLGIAWQKWLTWPNAAISQSCIALPATLKGNSHSANT</sequence>
<dbReference type="VEuPathDB" id="FungiDB:FOIG_10984"/>
<evidence type="ECO:0000313" key="2">
    <source>
        <dbReference type="Proteomes" id="UP000219369"/>
    </source>
</evidence>
<dbReference type="VEuPathDB" id="FungiDB:FOC4_g10014173"/>
<dbReference type="PANTHER" id="PTHR47784">
    <property type="entry name" value="STEROL UPTAKE CONTROL PROTEIN 2"/>
    <property type="match status" value="1"/>
</dbReference>
<dbReference type="Proteomes" id="UP000219369">
    <property type="component" value="Unassembled WGS sequence"/>
</dbReference>
<dbReference type="OrthoDB" id="5350673at2759"/>
<dbReference type="PANTHER" id="PTHR47784:SF4">
    <property type="entry name" value="ZN(II)2CYS6 TRANSCRIPTION FACTOR (EUROFUNG)"/>
    <property type="match status" value="1"/>
</dbReference>
<dbReference type="VEuPathDB" id="FungiDB:FOZG_06165"/>
<proteinExistence type="predicted"/>
<dbReference type="GO" id="GO:0001228">
    <property type="term" value="F:DNA-binding transcription activator activity, RNA polymerase II-specific"/>
    <property type="evidence" value="ECO:0007669"/>
    <property type="project" value="TreeGrafter"/>
</dbReference>
<dbReference type="AlphaFoldDB" id="A0A2H3TVH1"/>
<accession>A0A2H3TVH1</accession>
<name>A0A2H3TVH1_FUSOX</name>
<protein>
    <submittedName>
        <fullName evidence="1">Uncharacterized protein</fullName>
    </submittedName>
</protein>
<evidence type="ECO:0000313" key="1">
    <source>
        <dbReference type="EMBL" id="SCO92622.1"/>
    </source>
</evidence>